<sequence length="77" mass="9050">MYILDYSEVFMRTLKQINAVYEKIMDSDLSDRVKSLKLQKLLNEMIRTYNIPANMSDQNATDDVTALYRKISESIPR</sequence>
<organism evidence="1 2">
    <name type="scientific">Mesobacillus campisalis</name>
    <dbReference type="NCBI Taxonomy" id="1408103"/>
    <lineage>
        <taxon>Bacteria</taxon>
        <taxon>Bacillati</taxon>
        <taxon>Bacillota</taxon>
        <taxon>Bacilli</taxon>
        <taxon>Bacillales</taxon>
        <taxon>Bacillaceae</taxon>
        <taxon>Mesobacillus</taxon>
    </lineage>
</organism>
<evidence type="ECO:0000313" key="2">
    <source>
        <dbReference type="Proteomes" id="UP000034166"/>
    </source>
</evidence>
<dbReference type="PATRIC" id="fig|1408103.3.peg.3145"/>
<name>A0A0M2SWG7_9BACI</name>
<dbReference type="EMBL" id="LAYY01000015">
    <property type="protein sequence ID" value="KKK37312.1"/>
    <property type="molecule type" value="Genomic_DNA"/>
</dbReference>
<protein>
    <submittedName>
        <fullName evidence="1">Uncharacterized protein</fullName>
    </submittedName>
</protein>
<reference evidence="1 2" key="1">
    <citation type="submission" date="2015-04" db="EMBL/GenBank/DDBJ databases">
        <title>Taxonomic description and genome sequence of Bacillus campisalis sp. nov., a novel member of the genus Bacillus isolated from solar saltern.</title>
        <authorList>
            <person name="Mathan Kumar R."/>
            <person name="Kaur G."/>
            <person name="Kumar A."/>
            <person name="Singh N.K."/>
            <person name="Kaur N."/>
            <person name="Kumar N."/>
            <person name="Mayilraj S."/>
        </authorList>
    </citation>
    <scope>NUCLEOTIDE SEQUENCE [LARGE SCALE GENOMIC DNA]</scope>
    <source>
        <strain evidence="1 2">SA2-6</strain>
    </source>
</reference>
<keyword evidence="2" id="KW-1185">Reference proteome</keyword>
<dbReference type="Proteomes" id="UP000034166">
    <property type="component" value="Unassembled WGS sequence"/>
</dbReference>
<comment type="caution">
    <text evidence="1">The sequence shown here is derived from an EMBL/GenBank/DDBJ whole genome shotgun (WGS) entry which is preliminary data.</text>
</comment>
<evidence type="ECO:0000313" key="1">
    <source>
        <dbReference type="EMBL" id="KKK37312.1"/>
    </source>
</evidence>
<dbReference type="AlphaFoldDB" id="A0A0M2SWG7"/>
<accession>A0A0M2SWG7</accession>
<proteinExistence type="predicted"/>
<gene>
    <name evidence="1" type="ORF">WQ57_13980</name>
</gene>